<dbReference type="Gene3D" id="3.60.15.30">
    <property type="entry name" value="Metallo-beta-lactamase domain"/>
    <property type="match status" value="1"/>
</dbReference>
<dbReference type="GO" id="GO:0018741">
    <property type="term" value="F:linear primary-alkylsulfatase activity"/>
    <property type="evidence" value="ECO:0007669"/>
    <property type="project" value="InterPro"/>
</dbReference>
<dbReference type="InterPro" id="IPR036527">
    <property type="entry name" value="SCP2_sterol-bd_dom_sf"/>
</dbReference>
<feature type="domain" description="Metallo-beta-lactamase" evidence="6">
    <location>
        <begin position="134"/>
        <end position="358"/>
    </location>
</feature>
<keyword evidence="1" id="KW-0479">Metal-binding</keyword>
<gene>
    <name evidence="7" type="ORF">GB2207_01062</name>
</gene>
<feature type="chain" id="PRO_5004197836" evidence="5">
    <location>
        <begin position="26"/>
        <end position="677"/>
    </location>
</feature>
<keyword evidence="8" id="KW-1185">Reference proteome</keyword>
<dbReference type="Pfam" id="PF14863">
    <property type="entry name" value="Alkyl_sulf_dimr"/>
    <property type="match status" value="1"/>
</dbReference>
<dbReference type="EMBL" id="AAPI01000002">
    <property type="protein sequence ID" value="EAS47350.1"/>
    <property type="molecule type" value="Genomic_DNA"/>
</dbReference>
<keyword evidence="2" id="KW-0378">Hydrolase</keyword>
<name>Q1YTY7_9GAMM</name>
<comment type="caution">
    <text evidence="7">The sequence shown here is derived from an EMBL/GenBank/DDBJ whole genome shotgun (WGS) entry which is preliminary data.</text>
</comment>
<dbReference type="InterPro" id="IPR029228">
    <property type="entry name" value="Alkyl_sulf_dimr"/>
</dbReference>
<dbReference type="CDD" id="cd07710">
    <property type="entry name" value="arylsulfatase_Sdsa1-like_MBL-fold"/>
    <property type="match status" value="1"/>
</dbReference>
<dbReference type="SUPFAM" id="SSF55718">
    <property type="entry name" value="SCP-like"/>
    <property type="match status" value="1"/>
</dbReference>
<evidence type="ECO:0000256" key="2">
    <source>
        <dbReference type="ARBA" id="ARBA00022801"/>
    </source>
</evidence>
<dbReference type="HOGENOM" id="CLU_014655_1_0_6"/>
<evidence type="ECO:0000259" key="6">
    <source>
        <dbReference type="SMART" id="SM00849"/>
    </source>
</evidence>
<dbReference type="AlphaFoldDB" id="Q1YTY7"/>
<evidence type="ECO:0000313" key="7">
    <source>
        <dbReference type="EMBL" id="EAS47350.1"/>
    </source>
</evidence>
<evidence type="ECO:0000256" key="5">
    <source>
        <dbReference type="SAM" id="SignalP"/>
    </source>
</evidence>
<dbReference type="SUPFAM" id="SSF56281">
    <property type="entry name" value="Metallo-hydrolase/oxidoreductase"/>
    <property type="match status" value="1"/>
</dbReference>
<dbReference type="Pfam" id="PF14864">
    <property type="entry name" value="Alkyl_sulf_C"/>
    <property type="match status" value="1"/>
</dbReference>
<reference evidence="7 8" key="1">
    <citation type="submission" date="2006-03" db="EMBL/GenBank/DDBJ databases">
        <authorList>
            <person name="Giovannoni S.J."/>
            <person name="Cho J.-C."/>
            <person name="Ferriera S."/>
            <person name="Johnson J."/>
            <person name="Kravitz S."/>
            <person name="Halpern A."/>
            <person name="Remington K."/>
            <person name="Beeson K."/>
            <person name="Tran B."/>
            <person name="Rogers Y.-H."/>
            <person name="Friedman R."/>
            <person name="Venter J.C."/>
        </authorList>
    </citation>
    <scope>NUCLEOTIDE SEQUENCE [LARGE SCALE GENOMIC DNA]</scope>
    <source>
        <strain evidence="7 8">HTCC2207</strain>
    </source>
</reference>
<dbReference type="Pfam" id="PF00753">
    <property type="entry name" value="Lactamase_B"/>
    <property type="match status" value="1"/>
</dbReference>
<dbReference type="STRING" id="314287.GB2207_01062"/>
<organism evidence="7 8">
    <name type="scientific">gamma proteobacterium HTCC2207</name>
    <dbReference type="NCBI Taxonomy" id="314287"/>
    <lineage>
        <taxon>Bacteria</taxon>
        <taxon>Pseudomonadati</taxon>
        <taxon>Pseudomonadota</taxon>
        <taxon>Gammaproteobacteria</taxon>
        <taxon>Cellvibrionales</taxon>
        <taxon>Porticoccaceae</taxon>
        <taxon>SAR92 clade</taxon>
    </lineage>
</organism>
<dbReference type="FunFam" id="3.60.15.30:FF:000001">
    <property type="entry name" value="Alkyl/aryl-sulfatase BDS1"/>
    <property type="match status" value="1"/>
</dbReference>
<dbReference type="eggNOG" id="COG2015">
    <property type="taxonomic scope" value="Bacteria"/>
</dbReference>
<dbReference type="InterPro" id="IPR036866">
    <property type="entry name" value="RibonucZ/Hydroxyglut_hydro"/>
</dbReference>
<feature type="signal peptide" evidence="5">
    <location>
        <begin position="1"/>
        <end position="25"/>
    </location>
</feature>
<evidence type="ECO:0000256" key="1">
    <source>
        <dbReference type="ARBA" id="ARBA00022723"/>
    </source>
</evidence>
<dbReference type="PANTHER" id="PTHR43223:SF1">
    <property type="entry name" value="ALKYL_ARYL-SULFATASE BDS1"/>
    <property type="match status" value="1"/>
</dbReference>
<protein>
    <submittedName>
        <fullName evidence="7">Alkyl sulfatase</fullName>
    </submittedName>
</protein>
<proteinExistence type="inferred from homology"/>
<dbReference type="InterPro" id="IPR052195">
    <property type="entry name" value="Bact_Alkyl/Aryl-Sulfatase"/>
</dbReference>
<evidence type="ECO:0000256" key="4">
    <source>
        <dbReference type="ARBA" id="ARBA00033751"/>
    </source>
</evidence>
<keyword evidence="5" id="KW-0732">Signal</keyword>
<dbReference type="InterPro" id="IPR001279">
    <property type="entry name" value="Metallo-B-lactamas"/>
</dbReference>
<dbReference type="InterPro" id="IPR038536">
    <property type="entry name" value="Alkyl/aryl-sulf_dimr_sf"/>
</dbReference>
<dbReference type="PROSITE" id="PS51257">
    <property type="entry name" value="PROKAR_LIPOPROTEIN"/>
    <property type="match status" value="1"/>
</dbReference>
<dbReference type="PANTHER" id="PTHR43223">
    <property type="entry name" value="ALKYL/ARYL-SULFATASE"/>
    <property type="match status" value="1"/>
</dbReference>
<comment type="similarity">
    <text evidence="4">Belongs to the metallo-beta-lactamase superfamily. Type III sulfatase family.</text>
</comment>
<dbReference type="Gene3D" id="3.30.1050.10">
    <property type="entry name" value="SCP2 sterol-binding domain"/>
    <property type="match status" value="1"/>
</dbReference>
<dbReference type="Gene3D" id="1.25.40.880">
    <property type="entry name" value="Alkyl sulfatase, dimerisation domain"/>
    <property type="match status" value="1"/>
</dbReference>
<dbReference type="GO" id="GO:0018909">
    <property type="term" value="P:dodecyl sulfate metabolic process"/>
    <property type="evidence" value="ECO:0007669"/>
    <property type="project" value="InterPro"/>
</dbReference>
<dbReference type="GO" id="GO:0046983">
    <property type="term" value="F:protein dimerization activity"/>
    <property type="evidence" value="ECO:0007669"/>
    <property type="project" value="InterPro"/>
</dbReference>
<sequence>MMFKTAFYWLSVPLFSVTFLLTLVACDQTAEVQFIDAAASQFTLDSNLELAETLDIENQVDFDNAKRGLIAKAPINRLKNLRGTEIWNAASYDFVKGDAPDTVNPSLWRQAKLNSIRGLFEVEKGLYQLRGFDLANMTLIKSDNGWIVVDPLTTLETSRVAMDFAEQHLGSINITGVIFTHSHVDHFGGILALLDAQQIADSNIPVIAPVGFIHEAVSENIIAGPAMLRRGSYMYGDPLSNSATGHVDTGLGKQVIFGSSSIVQPTVTIDQPQQKLTVDGIEIEFFNMPGSEAPSELTFYLPQWNAFCGAEIISHVMHNVLTLRGAKVRDALVWSDHIGYIADFIDGKAEADVLFNSHHWPTWGHDEIVTQLHQQQDMYKFTHDQTVRLANIGLTPKEIAERLVLPKSLAGNFHLRGYYGTLSHNSKAVYQYYFGWYNGNPATLNPLPPVESALRYVEFMGGAEALLEKAAVYQAKGDYRWVAEVLNHLVFAEPANTDARAMLAEAYRQMAYQAEAGPWRDIYLSGAYELQGGPNIVRYDAAASKGFLQQVPLEQFMKALSVRLDGEKAEGEVLSINIAFTNPQGDVDSNFVLSIRNSVMHYRNLTQTTTQTTAKSTTADATLTVSKALFVDILVGEAGLTDLIGSDQLSVDGSVLKLVKFFSLLGEPNDAFNIVLP</sequence>
<dbReference type="InterPro" id="IPR029229">
    <property type="entry name" value="Alkyl_sulf_C"/>
</dbReference>
<dbReference type="GO" id="GO:0046872">
    <property type="term" value="F:metal ion binding"/>
    <property type="evidence" value="ECO:0007669"/>
    <property type="project" value="UniProtKB-KW"/>
</dbReference>
<accession>Q1YTY7</accession>
<evidence type="ECO:0000256" key="3">
    <source>
        <dbReference type="ARBA" id="ARBA00022833"/>
    </source>
</evidence>
<evidence type="ECO:0000313" key="8">
    <source>
        <dbReference type="Proteomes" id="UP000005555"/>
    </source>
</evidence>
<dbReference type="Proteomes" id="UP000005555">
    <property type="component" value="Unassembled WGS sequence"/>
</dbReference>
<dbReference type="InterPro" id="IPR044097">
    <property type="entry name" value="Bds1/SdsA1_MBL-fold"/>
</dbReference>
<keyword evidence="3" id="KW-0862">Zinc</keyword>
<dbReference type="SMART" id="SM00849">
    <property type="entry name" value="Lactamase_B"/>
    <property type="match status" value="1"/>
</dbReference>